<protein>
    <submittedName>
        <fullName evidence="7">C-terminal binding protein</fullName>
    </submittedName>
</protein>
<dbReference type="SUPFAM" id="SSF51735">
    <property type="entry name" value="NAD(P)-binding Rossmann-fold domains"/>
    <property type="match status" value="1"/>
</dbReference>
<reference evidence="8" key="1">
    <citation type="journal article" date="2019" name="Int. J. Syst. Evol. Microbiol.">
        <title>The Global Catalogue of Microorganisms (GCM) 10K type strain sequencing project: providing services to taxonomists for standard genome sequencing and annotation.</title>
        <authorList>
            <consortium name="The Broad Institute Genomics Platform"/>
            <consortium name="The Broad Institute Genome Sequencing Center for Infectious Disease"/>
            <person name="Wu L."/>
            <person name="Ma J."/>
        </authorList>
    </citation>
    <scope>NUCLEOTIDE SEQUENCE [LARGE SCALE GENOMIC DNA]</scope>
    <source>
        <strain evidence="8">CGMCC 4.6997</strain>
    </source>
</reference>
<dbReference type="RefSeq" id="WP_386741378.1">
    <property type="nucleotide sequence ID" value="NZ_JBHSMG010000006.1"/>
</dbReference>
<gene>
    <name evidence="7" type="ORF">ACFPJ4_15395</name>
</gene>
<keyword evidence="3" id="KW-0520">NAD</keyword>
<comment type="caution">
    <text evidence="7">The sequence shown here is derived from an EMBL/GenBank/DDBJ whole genome shotgun (WGS) entry which is preliminary data.</text>
</comment>
<feature type="domain" description="D-isomer specific 2-hydroxyacid dehydrogenase catalytic" evidence="5">
    <location>
        <begin position="13"/>
        <end position="315"/>
    </location>
</feature>
<evidence type="ECO:0000259" key="6">
    <source>
        <dbReference type="Pfam" id="PF02826"/>
    </source>
</evidence>
<feature type="domain" description="D-isomer specific 2-hydroxyacid dehydrogenase NAD-binding" evidence="6">
    <location>
        <begin position="107"/>
        <end position="283"/>
    </location>
</feature>
<evidence type="ECO:0000256" key="1">
    <source>
        <dbReference type="ARBA" id="ARBA00005854"/>
    </source>
</evidence>
<dbReference type="Gene3D" id="3.40.50.720">
    <property type="entry name" value="NAD(P)-binding Rossmann-like Domain"/>
    <property type="match status" value="2"/>
</dbReference>
<dbReference type="Pfam" id="PF00389">
    <property type="entry name" value="2-Hacid_dh"/>
    <property type="match status" value="1"/>
</dbReference>
<comment type="similarity">
    <text evidence="1 4">Belongs to the D-isomer specific 2-hydroxyacid dehydrogenase family.</text>
</comment>
<dbReference type="PANTHER" id="PTHR42789:SF1">
    <property type="entry name" value="D-ISOMER SPECIFIC 2-HYDROXYACID DEHYDROGENASE FAMILY PROTEIN (AFU_ORTHOLOGUE AFUA_6G10090)"/>
    <property type="match status" value="1"/>
</dbReference>
<evidence type="ECO:0000259" key="5">
    <source>
        <dbReference type="Pfam" id="PF00389"/>
    </source>
</evidence>
<proteinExistence type="inferred from homology"/>
<dbReference type="CDD" id="cd05299">
    <property type="entry name" value="CtBP_dh"/>
    <property type="match status" value="1"/>
</dbReference>
<dbReference type="InterPro" id="IPR029753">
    <property type="entry name" value="D-isomer_DH_CS"/>
</dbReference>
<dbReference type="InterPro" id="IPR036291">
    <property type="entry name" value="NAD(P)-bd_dom_sf"/>
</dbReference>
<sequence>MKVVLTSTLIPVGAADLAVFDGLGVDFVTVDGNDGQALLEGTRDADAVIVLVEHITRAVIENMLRCRSITRFGIGVDTVDVESATEHGIWVTNVPDANFREVAVHAIALALAVSRRLPALDDGVRHRGWASSFAPGVHRPDTQVFGLLGLGRIGRRVAVMAKAIGYSVICFDPMITSADASSVGAELVPQGELLARSDVLSLHVPLIDSTRNVIDRAALSAMKEGAVLVNVSRGGLIDEEALVDALRSGHLFGAGLDAFAHEPLEPGSALRELDSVILTPHAAHWSEESWDETLAKVLAEAARVLRGLPPRYPVNRPLERA</sequence>
<dbReference type="PANTHER" id="PTHR42789">
    <property type="entry name" value="D-ISOMER SPECIFIC 2-HYDROXYACID DEHYDROGENASE FAMILY PROTEIN (AFU_ORTHOLOGUE AFUA_6G10090)"/>
    <property type="match status" value="1"/>
</dbReference>
<evidence type="ECO:0000256" key="2">
    <source>
        <dbReference type="ARBA" id="ARBA00023002"/>
    </source>
</evidence>
<dbReference type="EMBL" id="JBHSMG010000006">
    <property type="protein sequence ID" value="MFC5503630.1"/>
    <property type="molecule type" value="Genomic_DNA"/>
</dbReference>
<dbReference type="Pfam" id="PF02826">
    <property type="entry name" value="2-Hacid_dh_C"/>
    <property type="match status" value="1"/>
</dbReference>
<evidence type="ECO:0000256" key="4">
    <source>
        <dbReference type="RuleBase" id="RU003719"/>
    </source>
</evidence>
<accession>A0ABW0NSX4</accession>
<evidence type="ECO:0000256" key="3">
    <source>
        <dbReference type="ARBA" id="ARBA00023027"/>
    </source>
</evidence>
<dbReference type="Proteomes" id="UP001596039">
    <property type="component" value="Unassembled WGS sequence"/>
</dbReference>
<name>A0ABW0NSX4_9MICO</name>
<dbReference type="SUPFAM" id="SSF52283">
    <property type="entry name" value="Formate/glycerate dehydrogenase catalytic domain-like"/>
    <property type="match status" value="1"/>
</dbReference>
<dbReference type="InterPro" id="IPR043322">
    <property type="entry name" value="CtBP"/>
</dbReference>
<keyword evidence="2 4" id="KW-0560">Oxidoreductase</keyword>
<organism evidence="7 8">
    <name type="scientific">Lysinimonas soli</name>
    <dbReference type="NCBI Taxonomy" id="1074233"/>
    <lineage>
        <taxon>Bacteria</taxon>
        <taxon>Bacillati</taxon>
        <taxon>Actinomycetota</taxon>
        <taxon>Actinomycetes</taxon>
        <taxon>Micrococcales</taxon>
        <taxon>Microbacteriaceae</taxon>
        <taxon>Lysinimonas</taxon>
    </lineage>
</organism>
<keyword evidence="8" id="KW-1185">Reference proteome</keyword>
<dbReference type="InterPro" id="IPR006140">
    <property type="entry name" value="D-isomer_DH_NAD-bd"/>
</dbReference>
<dbReference type="PROSITE" id="PS00670">
    <property type="entry name" value="D_2_HYDROXYACID_DH_2"/>
    <property type="match status" value="1"/>
</dbReference>
<dbReference type="PROSITE" id="PS00671">
    <property type="entry name" value="D_2_HYDROXYACID_DH_3"/>
    <property type="match status" value="1"/>
</dbReference>
<evidence type="ECO:0000313" key="7">
    <source>
        <dbReference type="EMBL" id="MFC5503630.1"/>
    </source>
</evidence>
<evidence type="ECO:0000313" key="8">
    <source>
        <dbReference type="Proteomes" id="UP001596039"/>
    </source>
</evidence>
<dbReference type="InterPro" id="IPR006139">
    <property type="entry name" value="D-isomer_2_OHA_DH_cat_dom"/>
</dbReference>
<dbReference type="InterPro" id="IPR050857">
    <property type="entry name" value="D-2-hydroxyacid_DH"/>
</dbReference>